<dbReference type="SUPFAM" id="SSF46689">
    <property type="entry name" value="Homeodomain-like"/>
    <property type="match status" value="1"/>
</dbReference>
<dbReference type="SUPFAM" id="SSF48498">
    <property type="entry name" value="Tetracyclin repressor-like, C-terminal domain"/>
    <property type="match status" value="1"/>
</dbReference>
<dbReference type="GO" id="GO:0045892">
    <property type="term" value="P:negative regulation of DNA-templated transcription"/>
    <property type="evidence" value="ECO:0007669"/>
    <property type="project" value="UniProtKB-ARBA"/>
</dbReference>
<dbReference type="InterPro" id="IPR036271">
    <property type="entry name" value="Tet_transcr_reg_TetR-rel_C_sf"/>
</dbReference>
<dbReference type="GO" id="GO:0003700">
    <property type="term" value="F:DNA-binding transcription factor activity"/>
    <property type="evidence" value="ECO:0007669"/>
    <property type="project" value="TreeGrafter"/>
</dbReference>
<organism evidence="7 8">
    <name type="scientific">Streptosporangium canum</name>
    <dbReference type="NCBI Taxonomy" id="324952"/>
    <lineage>
        <taxon>Bacteria</taxon>
        <taxon>Bacillati</taxon>
        <taxon>Actinomycetota</taxon>
        <taxon>Actinomycetes</taxon>
        <taxon>Streptosporangiales</taxon>
        <taxon>Streptosporangiaceae</taxon>
        <taxon>Streptosporangium</taxon>
    </lineage>
</organism>
<proteinExistence type="predicted"/>
<keyword evidence="2 4" id="KW-0238">DNA-binding</keyword>
<dbReference type="EMBL" id="FOQY01000044">
    <property type="protein sequence ID" value="SFK97104.1"/>
    <property type="molecule type" value="Genomic_DNA"/>
</dbReference>
<gene>
    <name evidence="7" type="ORF">SAMN05216275_14410</name>
</gene>
<evidence type="ECO:0000256" key="1">
    <source>
        <dbReference type="ARBA" id="ARBA00023015"/>
    </source>
</evidence>
<dbReference type="AlphaFoldDB" id="A0A1I4DU68"/>
<evidence type="ECO:0000313" key="7">
    <source>
        <dbReference type="EMBL" id="SFK97104.1"/>
    </source>
</evidence>
<dbReference type="InterPro" id="IPR001647">
    <property type="entry name" value="HTH_TetR"/>
</dbReference>
<dbReference type="PANTHER" id="PTHR30055">
    <property type="entry name" value="HTH-TYPE TRANSCRIPTIONAL REGULATOR RUTR"/>
    <property type="match status" value="1"/>
</dbReference>
<accession>A0A1I4DU68</accession>
<evidence type="ECO:0000259" key="6">
    <source>
        <dbReference type="PROSITE" id="PS50977"/>
    </source>
</evidence>
<feature type="region of interest" description="Disordered" evidence="5">
    <location>
        <begin position="199"/>
        <end position="226"/>
    </location>
</feature>
<evidence type="ECO:0000313" key="8">
    <source>
        <dbReference type="Proteomes" id="UP000199111"/>
    </source>
</evidence>
<sequence>MSVPLRLSRGQAKARTRNRLLAAAAEVFAEQGFAGASVDEIASRAGHTVGALYSHFTGKDELFLTLFDEHAAHRLDGVEEIASQWEEDQTVFVALGEYLAEIADQHTVWSTLEMEFLRYALTRPELLDRLAARWWAPRTAVARLVAPHCAAHDPVAVSTAIIGLFEGLVTQRRVDRAAVPSELFAEALRWLTAGLAHSSGPAAANTPQPPRPACRETGRKRTRRTS</sequence>
<keyword evidence="1" id="KW-0805">Transcription regulation</keyword>
<feature type="DNA-binding region" description="H-T-H motif" evidence="4">
    <location>
        <begin position="37"/>
        <end position="56"/>
    </location>
</feature>
<evidence type="ECO:0000256" key="4">
    <source>
        <dbReference type="PROSITE-ProRule" id="PRU00335"/>
    </source>
</evidence>
<dbReference type="FunFam" id="1.10.10.60:FF:000141">
    <property type="entry name" value="TetR family transcriptional regulator"/>
    <property type="match status" value="1"/>
</dbReference>
<feature type="domain" description="HTH tetR-type" evidence="6">
    <location>
        <begin position="14"/>
        <end position="74"/>
    </location>
</feature>
<dbReference type="PRINTS" id="PR00455">
    <property type="entry name" value="HTHTETR"/>
</dbReference>
<dbReference type="GO" id="GO:0000976">
    <property type="term" value="F:transcription cis-regulatory region binding"/>
    <property type="evidence" value="ECO:0007669"/>
    <property type="project" value="TreeGrafter"/>
</dbReference>
<keyword evidence="8" id="KW-1185">Reference proteome</keyword>
<name>A0A1I4DU68_9ACTN</name>
<dbReference type="PANTHER" id="PTHR30055:SF234">
    <property type="entry name" value="HTH-TYPE TRANSCRIPTIONAL REGULATOR BETI"/>
    <property type="match status" value="1"/>
</dbReference>
<evidence type="ECO:0000256" key="3">
    <source>
        <dbReference type="ARBA" id="ARBA00023163"/>
    </source>
</evidence>
<evidence type="ECO:0000256" key="5">
    <source>
        <dbReference type="SAM" id="MobiDB-lite"/>
    </source>
</evidence>
<dbReference type="PROSITE" id="PS50977">
    <property type="entry name" value="HTH_TETR_2"/>
    <property type="match status" value="1"/>
</dbReference>
<protein>
    <submittedName>
        <fullName evidence="7">Transcriptional regulator, TetR family</fullName>
    </submittedName>
</protein>
<evidence type="ECO:0000256" key="2">
    <source>
        <dbReference type="ARBA" id="ARBA00023125"/>
    </source>
</evidence>
<dbReference type="InterPro" id="IPR009057">
    <property type="entry name" value="Homeodomain-like_sf"/>
</dbReference>
<keyword evidence="3" id="KW-0804">Transcription</keyword>
<reference evidence="8" key="1">
    <citation type="submission" date="2016-10" db="EMBL/GenBank/DDBJ databases">
        <authorList>
            <person name="Varghese N."/>
            <person name="Submissions S."/>
        </authorList>
    </citation>
    <scope>NUCLEOTIDE SEQUENCE [LARGE SCALE GENOMIC DNA]</scope>
    <source>
        <strain evidence="8">CGMCC 4.2126</strain>
    </source>
</reference>
<dbReference type="Pfam" id="PF00440">
    <property type="entry name" value="TetR_N"/>
    <property type="match status" value="1"/>
</dbReference>
<dbReference type="Proteomes" id="UP000199111">
    <property type="component" value="Unassembled WGS sequence"/>
</dbReference>
<dbReference type="InterPro" id="IPR050109">
    <property type="entry name" value="HTH-type_TetR-like_transc_reg"/>
</dbReference>
<dbReference type="Gene3D" id="1.10.357.10">
    <property type="entry name" value="Tetracycline Repressor, domain 2"/>
    <property type="match status" value="1"/>
</dbReference>